<protein>
    <submittedName>
        <fullName evidence="3">Uncharacterized protein LOC111123694</fullName>
    </submittedName>
</protein>
<dbReference type="KEGG" id="cvn:111123694"/>
<dbReference type="Proteomes" id="UP000694844">
    <property type="component" value="Chromosome 3"/>
</dbReference>
<name>A0A8B8D1A1_CRAVI</name>
<feature type="compositionally biased region" description="Basic residues" evidence="1">
    <location>
        <begin position="604"/>
        <end position="614"/>
    </location>
</feature>
<sequence>MEMSARNPDIPSAFHTESLPGANVMVDGYIGGRGLTNAREDHVNPFQNPCNFEFLREKRQSDVSQDDLTHQTRFNLREQKATFHLKEYNSQYNGLTIIPWEDFASNPTQLNDLFHLEKTGFITFDPEEVNVFFHATRMNKPALGEISENGGAWVLAVENAHQLDAIRLSLTERLSVFGLTLVRKGKRFKQKHRAPCLLMVDPTDGVLGEQINAQLTKCSKIMDAQGKFCLEISFNGSVERWCRKVTGTKCTSVGAKLIVTNGDEPENLRRIENILCCVACFPIWAIQTAIIKLHREIAYEDILLEFNAEEILLHGSVGGVQNQRQHLFREKTQDTVFYTKQIQSPTEDLGYKYICLKKYDKNNFHAFDENSKDINQYETTSIYRCFGDKHQSFPSTTVKKQNSEERFEMKGKEEKLREPHISRLGVDTIHGRNQTSTIPTLPPITPPPPQRQQYKQQQHEQLKESQLPSKTNDSTKEQESNNDVTEVESISQFNVVHSNISDDEFSNGDPEIPVSPVSKLYQSQQKETSKRVIEESKPNNNFEDVDSNAESDEIQNEAKVETDNKCEAFQGNNESDITISDLESESATETDTSSVLNTNYPKQPVRHHIRRRQNPRYDSKRKYLSAHAPKLKIK</sequence>
<feature type="region of interest" description="Disordered" evidence="1">
    <location>
        <begin position="393"/>
        <end position="634"/>
    </location>
</feature>
<dbReference type="OrthoDB" id="6157753at2759"/>
<proteinExistence type="predicted"/>
<feature type="compositionally biased region" description="Basic and acidic residues" evidence="1">
    <location>
        <begin position="556"/>
        <end position="566"/>
    </location>
</feature>
<organism evidence="2 3">
    <name type="scientific">Crassostrea virginica</name>
    <name type="common">Eastern oyster</name>
    <dbReference type="NCBI Taxonomy" id="6565"/>
    <lineage>
        <taxon>Eukaryota</taxon>
        <taxon>Metazoa</taxon>
        <taxon>Spiralia</taxon>
        <taxon>Lophotrochozoa</taxon>
        <taxon>Mollusca</taxon>
        <taxon>Bivalvia</taxon>
        <taxon>Autobranchia</taxon>
        <taxon>Pteriomorphia</taxon>
        <taxon>Ostreida</taxon>
        <taxon>Ostreoidea</taxon>
        <taxon>Ostreidae</taxon>
        <taxon>Crassostrea</taxon>
    </lineage>
</organism>
<dbReference type="RefSeq" id="XP_022321922.1">
    <property type="nucleotide sequence ID" value="XM_022466214.1"/>
</dbReference>
<feature type="compositionally biased region" description="Basic and acidic residues" evidence="1">
    <location>
        <begin position="527"/>
        <end position="537"/>
    </location>
</feature>
<feature type="compositionally biased region" description="Polar residues" evidence="1">
    <location>
        <begin position="481"/>
        <end position="499"/>
    </location>
</feature>
<dbReference type="GeneID" id="111123694"/>
<evidence type="ECO:0000256" key="1">
    <source>
        <dbReference type="SAM" id="MobiDB-lite"/>
    </source>
</evidence>
<feature type="compositionally biased region" description="Acidic residues" evidence="1">
    <location>
        <begin position="543"/>
        <end position="555"/>
    </location>
</feature>
<feature type="compositionally biased region" description="Pro residues" evidence="1">
    <location>
        <begin position="440"/>
        <end position="450"/>
    </location>
</feature>
<feature type="compositionally biased region" description="Basic and acidic residues" evidence="1">
    <location>
        <begin position="401"/>
        <end position="421"/>
    </location>
</feature>
<gene>
    <name evidence="3" type="primary">LOC111123694</name>
</gene>
<accession>A0A8B8D1A1</accession>
<evidence type="ECO:0000313" key="3">
    <source>
        <dbReference type="RefSeq" id="XP_022321922.1"/>
    </source>
</evidence>
<reference evidence="3" key="1">
    <citation type="submission" date="2025-08" db="UniProtKB">
        <authorList>
            <consortium name="RefSeq"/>
        </authorList>
    </citation>
    <scope>IDENTIFICATION</scope>
    <source>
        <tissue evidence="3">Whole sample</tissue>
    </source>
</reference>
<dbReference type="AlphaFoldDB" id="A0A8B8D1A1"/>
<keyword evidence="2" id="KW-1185">Reference proteome</keyword>
<evidence type="ECO:0000313" key="2">
    <source>
        <dbReference type="Proteomes" id="UP000694844"/>
    </source>
</evidence>